<comment type="caution">
    <text evidence="1">The sequence shown here is derived from an EMBL/GenBank/DDBJ whole genome shotgun (WGS) entry which is preliminary data.</text>
</comment>
<dbReference type="SUPFAM" id="SSF88723">
    <property type="entry name" value="PIN domain-like"/>
    <property type="match status" value="1"/>
</dbReference>
<protein>
    <submittedName>
        <fullName evidence="1">Type II toxin-antitoxin system VapC family toxin</fullName>
    </submittedName>
</protein>
<sequence length="92" mass="10192">MKVFFDSNVLLKYLASAREAKKLVDMAEHGEWEDYVNDIVVSEVVYCYLGRGSVVMPRGTLYRGSRMGCAVADAMGCLWELGLSCSVGRTCL</sequence>
<organism evidence="1 2">
    <name type="scientific">Pyrodictium delaneyi</name>
    <dbReference type="NCBI Taxonomy" id="1273541"/>
    <lineage>
        <taxon>Archaea</taxon>
        <taxon>Thermoproteota</taxon>
        <taxon>Thermoprotei</taxon>
        <taxon>Desulfurococcales</taxon>
        <taxon>Pyrodictiaceae</taxon>
        <taxon>Pyrodictium</taxon>
    </lineage>
</organism>
<evidence type="ECO:0000313" key="2">
    <source>
        <dbReference type="Proteomes" id="UP000600071"/>
    </source>
</evidence>
<dbReference type="EMBL" id="DQVR01000085">
    <property type="protein sequence ID" value="HIQ24170.1"/>
    <property type="molecule type" value="Genomic_DNA"/>
</dbReference>
<dbReference type="Proteomes" id="UP000600071">
    <property type="component" value="Unassembled WGS sequence"/>
</dbReference>
<accession>A0A832ZUX2</accession>
<gene>
    <name evidence="1" type="ORF">EYH50_03885</name>
</gene>
<proteinExistence type="predicted"/>
<dbReference type="InterPro" id="IPR029060">
    <property type="entry name" value="PIN-like_dom_sf"/>
</dbReference>
<name>A0A832ZUX2_9CREN</name>
<dbReference type="AlphaFoldDB" id="A0A832ZUX2"/>
<reference evidence="1" key="1">
    <citation type="journal article" date="2020" name="ISME J.">
        <title>Gammaproteobacteria mediating utilization of methyl-, sulfur- and petroleum organic compounds in deep ocean hydrothermal plumes.</title>
        <authorList>
            <person name="Zhou Z."/>
            <person name="Liu Y."/>
            <person name="Pan J."/>
            <person name="Cron B.R."/>
            <person name="Toner B.M."/>
            <person name="Anantharaman K."/>
            <person name="Breier J.A."/>
            <person name="Dick G.J."/>
            <person name="Li M."/>
        </authorList>
    </citation>
    <scope>NUCLEOTIDE SEQUENCE</scope>
    <source>
        <strain evidence="1">SZUA-1523</strain>
    </source>
</reference>
<evidence type="ECO:0000313" key="1">
    <source>
        <dbReference type="EMBL" id="HIQ24170.1"/>
    </source>
</evidence>